<dbReference type="EMBL" id="AFIJ01000038">
    <property type="protein sequence ID" value="EGL39387.1"/>
    <property type="molecule type" value="Genomic_DNA"/>
</dbReference>
<dbReference type="Proteomes" id="UP000004018">
    <property type="component" value="Unassembled WGS sequence"/>
</dbReference>
<keyword evidence="3" id="KW-1185">Reference proteome</keyword>
<gene>
    <name evidence="2" type="ORF">HMPREF1039_0891</name>
</gene>
<keyword evidence="1" id="KW-0812">Transmembrane</keyword>
<evidence type="ECO:0000256" key="1">
    <source>
        <dbReference type="SAM" id="Phobius"/>
    </source>
</evidence>
<dbReference type="PIRSF" id="PIRSF016789">
    <property type="entry name" value="DUF454"/>
    <property type="match status" value="1"/>
</dbReference>
<reference evidence="2 3" key="1">
    <citation type="submission" date="2011-04" db="EMBL/GenBank/DDBJ databases">
        <authorList>
            <person name="Harkins D.M."/>
            <person name="Madupu R."/>
            <person name="Durkin A.S."/>
            <person name="Torralba M."/>
            <person name="Methe B."/>
            <person name="Sutton G.G."/>
            <person name="Nelson K.E."/>
        </authorList>
    </citation>
    <scope>NUCLEOTIDE SEQUENCE [LARGE SCALE GENOMIC DNA]</scope>
    <source>
        <strain evidence="2 3">UPII 199-6</strain>
    </source>
</reference>
<evidence type="ECO:0008006" key="4">
    <source>
        <dbReference type="Google" id="ProtNLM"/>
    </source>
</evidence>
<dbReference type="PANTHER" id="PTHR35813:SF1">
    <property type="entry name" value="INNER MEMBRANE PROTEIN YBAN"/>
    <property type="match status" value="1"/>
</dbReference>
<evidence type="ECO:0000313" key="2">
    <source>
        <dbReference type="EMBL" id="EGL39387.1"/>
    </source>
</evidence>
<dbReference type="RefSeq" id="WP_007391553.1">
    <property type="nucleotide sequence ID" value="NZ_AFIJ01000038.1"/>
</dbReference>
<dbReference type="PANTHER" id="PTHR35813">
    <property type="entry name" value="INNER MEMBRANE PROTEIN YBAN"/>
    <property type="match status" value="1"/>
</dbReference>
<organism evidence="2 3">
    <name type="scientific">Megasphaera lornae</name>
    <dbReference type="NCBI Taxonomy" id="1000568"/>
    <lineage>
        <taxon>Bacteria</taxon>
        <taxon>Bacillati</taxon>
        <taxon>Bacillota</taxon>
        <taxon>Negativicutes</taxon>
        <taxon>Veillonellales</taxon>
        <taxon>Veillonellaceae</taxon>
        <taxon>Megasphaera</taxon>
    </lineage>
</organism>
<proteinExistence type="predicted"/>
<keyword evidence="1" id="KW-0472">Membrane</keyword>
<keyword evidence="1" id="KW-1133">Transmembrane helix</keyword>
<sequence length="143" mass="16633">MSTPKPTAYTPIRYLWLLTGCISFILGTAGIVLPVLPTVPFYMLTLFCFSRSSPKLHARFCRTQLYRRHVESFVKNRTMPRRAKYRIVTVVTLLMLLGAFYMRTRIWGLIILGIVWINHIIYFFFILKTEPSAAGLAEKSRRL</sequence>
<feature type="transmembrane region" description="Helical" evidence="1">
    <location>
        <begin position="107"/>
        <end position="127"/>
    </location>
</feature>
<feature type="transmembrane region" description="Helical" evidence="1">
    <location>
        <begin position="12"/>
        <end position="33"/>
    </location>
</feature>
<name>A0ABP2L2V9_9FIRM</name>
<comment type="caution">
    <text evidence="2">The sequence shown here is derived from an EMBL/GenBank/DDBJ whole genome shotgun (WGS) entry which is preliminary data.</text>
</comment>
<dbReference type="InterPro" id="IPR007401">
    <property type="entry name" value="DUF454"/>
</dbReference>
<protein>
    <recommendedName>
        <fullName evidence="4">DUF454 domain-containing protein</fullName>
    </recommendedName>
</protein>
<evidence type="ECO:0000313" key="3">
    <source>
        <dbReference type="Proteomes" id="UP000004018"/>
    </source>
</evidence>
<feature type="transmembrane region" description="Helical" evidence="1">
    <location>
        <begin position="85"/>
        <end position="101"/>
    </location>
</feature>
<dbReference type="Pfam" id="PF04304">
    <property type="entry name" value="DUF454"/>
    <property type="match status" value="1"/>
</dbReference>
<accession>A0ABP2L2V9</accession>